<reference evidence="10 11" key="1">
    <citation type="journal article" date="2013" name="Genome Announc.">
        <title>Draft Genome Sequence of an Anaerobic and Extremophilic Bacterium, Caldanaerobacter yonseiensis, Isolated from a Geothermal Hot Stream.</title>
        <authorList>
            <person name="Lee S.J."/>
            <person name="Lee Y.J."/>
            <person name="Park G.S."/>
            <person name="Kim B.C."/>
            <person name="Lee S.J."/>
            <person name="Shin J.H."/>
            <person name="Lee D.W."/>
        </authorList>
    </citation>
    <scope>NUCLEOTIDE SEQUENCE [LARGE SCALE GENOMIC DNA]</scope>
    <source>
        <strain evidence="10 11">KB-1</strain>
    </source>
</reference>
<keyword evidence="7 9" id="KW-0238">DNA-binding</keyword>
<dbReference type="GO" id="GO:0046872">
    <property type="term" value="F:metal ion binding"/>
    <property type="evidence" value="ECO:0007669"/>
    <property type="project" value="UniProtKB-UniRule"/>
</dbReference>
<evidence type="ECO:0000256" key="9">
    <source>
        <dbReference type="HAMAP-Rule" id="MF_01470"/>
    </source>
</evidence>
<protein>
    <recommendedName>
        <fullName evidence="9">CRISPR-associated endonuclease Cas1</fullName>
        <ecNumber evidence="9">3.1.-.-</ecNumber>
    </recommendedName>
</protein>
<dbReference type="Pfam" id="PF01867">
    <property type="entry name" value="Cas_Cas1"/>
    <property type="match status" value="1"/>
</dbReference>
<dbReference type="EC" id="3.1.-.-" evidence="9"/>
<dbReference type="Proteomes" id="UP000016856">
    <property type="component" value="Unassembled WGS sequence"/>
</dbReference>
<dbReference type="GO" id="GO:0051607">
    <property type="term" value="P:defense response to virus"/>
    <property type="evidence" value="ECO:0007669"/>
    <property type="project" value="UniProtKB-UniRule"/>
</dbReference>
<comment type="subunit">
    <text evidence="9">Homodimer, forms a heterotetramer with a Cas2 homodimer.</text>
</comment>
<keyword evidence="6 9" id="KW-0051">Antiviral defense</keyword>
<keyword evidence="8 9" id="KW-0464">Manganese</keyword>
<dbReference type="NCBIfam" id="TIGR03641">
    <property type="entry name" value="cas1_HMARI"/>
    <property type="match status" value="1"/>
</dbReference>
<feature type="binding site" evidence="9">
    <location>
        <position position="237"/>
    </location>
    <ligand>
        <name>Mn(2+)</name>
        <dbReference type="ChEBI" id="CHEBI:29035"/>
    </ligand>
</feature>
<gene>
    <name evidence="9" type="primary">cas1</name>
    <name evidence="10" type="ORF">O163_02260</name>
</gene>
<keyword evidence="1 9" id="KW-0540">Nuclease</keyword>
<evidence type="ECO:0000256" key="3">
    <source>
        <dbReference type="ARBA" id="ARBA00022759"/>
    </source>
</evidence>
<keyword evidence="2 9" id="KW-0479">Metal-binding</keyword>
<evidence type="ECO:0000256" key="5">
    <source>
        <dbReference type="ARBA" id="ARBA00022842"/>
    </source>
</evidence>
<feature type="binding site" evidence="9">
    <location>
        <position position="156"/>
    </location>
    <ligand>
        <name>Mn(2+)</name>
        <dbReference type="ChEBI" id="CHEBI:29035"/>
    </ligand>
</feature>
<accession>U5CTI4</accession>
<comment type="cofactor">
    <cofactor evidence="9">
        <name>Mg(2+)</name>
        <dbReference type="ChEBI" id="CHEBI:18420"/>
    </cofactor>
    <cofactor evidence="9">
        <name>Mn(2+)</name>
        <dbReference type="ChEBI" id="CHEBI:29035"/>
    </cofactor>
</comment>
<dbReference type="Gene3D" id="1.20.120.920">
    <property type="entry name" value="CRISPR-associated endonuclease Cas1, C-terminal domain"/>
    <property type="match status" value="1"/>
</dbReference>
<dbReference type="PANTHER" id="PTHR43219">
    <property type="entry name" value="CRISPR-ASSOCIATED ENDONUCLEASE CAS1"/>
    <property type="match status" value="1"/>
</dbReference>
<dbReference type="GO" id="GO:0043571">
    <property type="term" value="P:maintenance of CRISPR repeat elements"/>
    <property type="evidence" value="ECO:0007669"/>
    <property type="project" value="UniProtKB-UniRule"/>
</dbReference>
<dbReference type="InterPro" id="IPR042206">
    <property type="entry name" value="CRISPR-assoc_Cas1_C"/>
</dbReference>
<dbReference type="NCBIfam" id="TIGR00287">
    <property type="entry name" value="cas1"/>
    <property type="match status" value="1"/>
</dbReference>
<evidence type="ECO:0000313" key="11">
    <source>
        <dbReference type="Proteomes" id="UP000016856"/>
    </source>
</evidence>
<dbReference type="GO" id="GO:0004520">
    <property type="term" value="F:DNA endonuclease activity"/>
    <property type="evidence" value="ECO:0007669"/>
    <property type="project" value="InterPro"/>
</dbReference>
<evidence type="ECO:0000256" key="4">
    <source>
        <dbReference type="ARBA" id="ARBA00022801"/>
    </source>
</evidence>
<organism evidence="10 11">
    <name type="scientific">Caldanaerobacter subterraneus subsp. yonseiensis KB-1</name>
    <dbReference type="NCBI Taxonomy" id="1388761"/>
    <lineage>
        <taxon>Bacteria</taxon>
        <taxon>Bacillati</taxon>
        <taxon>Bacillota</taxon>
        <taxon>Clostridia</taxon>
        <taxon>Thermoanaerobacterales</taxon>
        <taxon>Thermoanaerobacteraceae</taxon>
        <taxon>Caldanaerobacter</taxon>
    </lineage>
</organism>
<proteinExistence type="inferred from homology"/>
<evidence type="ECO:0000256" key="8">
    <source>
        <dbReference type="ARBA" id="ARBA00023211"/>
    </source>
</evidence>
<evidence type="ECO:0000256" key="1">
    <source>
        <dbReference type="ARBA" id="ARBA00022722"/>
    </source>
</evidence>
<dbReference type="RefSeq" id="WP_022587231.1">
    <property type="nucleotide sequence ID" value="NZ_AXDC01000003.1"/>
</dbReference>
<feature type="binding site" evidence="9">
    <location>
        <position position="222"/>
    </location>
    <ligand>
        <name>Mn(2+)</name>
        <dbReference type="ChEBI" id="CHEBI:29035"/>
    </ligand>
</feature>
<keyword evidence="5 9" id="KW-0460">Magnesium</keyword>
<comment type="function">
    <text evidence="9">CRISPR (clustered regularly interspaced short palindromic repeat), is an adaptive immune system that provides protection against mobile genetic elements (viruses, transposable elements and conjugative plasmids). CRISPR clusters contain spacers, sequences complementary to antecedent mobile elements, and target invading nucleic acids. CRISPR clusters are transcribed and processed into CRISPR RNA (crRNA). Acts as a dsDNA endonuclease. Involved in the integration of spacer DNA into the CRISPR cassette.</text>
</comment>
<dbReference type="CDD" id="cd09722">
    <property type="entry name" value="Cas1_I-B"/>
    <property type="match status" value="1"/>
</dbReference>
<name>U5CTI4_CALSX</name>
<evidence type="ECO:0000256" key="2">
    <source>
        <dbReference type="ARBA" id="ARBA00022723"/>
    </source>
</evidence>
<evidence type="ECO:0000256" key="7">
    <source>
        <dbReference type="ARBA" id="ARBA00023125"/>
    </source>
</evidence>
<dbReference type="AlphaFoldDB" id="U5CTI4"/>
<keyword evidence="4 9" id="KW-0378">Hydrolase</keyword>
<keyword evidence="3 9" id="KW-0255">Endonuclease</keyword>
<dbReference type="InterPro" id="IPR042211">
    <property type="entry name" value="CRISPR-assoc_Cas1_N"/>
</dbReference>
<dbReference type="GO" id="GO:0016787">
    <property type="term" value="F:hydrolase activity"/>
    <property type="evidence" value="ECO:0007669"/>
    <property type="project" value="UniProtKB-KW"/>
</dbReference>
<evidence type="ECO:0000256" key="6">
    <source>
        <dbReference type="ARBA" id="ARBA00023118"/>
    </source>
</evidence>
<dbReference type="PANTHER" id="PTHR43219:SF1">
    <property type="entry name" value="CRISPR-ASSOCIATED ENDONUCLEASE CAS1"/>
    <property type="match status" value="1"/>
</dbReference>
<sequence length="330" mass="39444">MKRTIYIFSDGELKRKDNTLFFETEEGKKYIPVENTSEIMVFGEVSLNKRFLEFLTQSEIILHFFNRYGYYVGSYYPREHLNSGYMILKQAEHYNDVKKRLYLAQKFVEGGYKNIRQVLKYYQNRGKNLEDIIYAIERLGERIDSTSSINEVMALEGNIREYYYKGFDEVIQNPDFKFEERTKRPPKNFLNALISFGNSLMYTVALSEIYKTHLDPRIGFLHTTNFRRFSLNLDIAEVFKPILVDRTIFTLLGKKMITSEDFEEEAEGLLIRDNAKKVFVQEFEDKLQTTIKHRNLDNNVSYRRLIRLELYKLEKHLIEEELYKPFVAQW</sequence>
<evidence type="ECO:0000313" key="10">
    <source>
        <dbReference type="EMBL" id="ERM93084.1"/>
    </source>
</evidence>
<dbReference type="EMBL" id="AXDC01000003">
    <property type="protein sequence ID" value="ERM93084.1"/>
    <property type="molecule type" value="Genomic_DNA"/>
</dbReference>
<dbReference type="HAMAP" id="MF_01470">
    <property type="entry name" value="Cas1"/>
    <property type="match status" value="1"/>
</dbReference>
<dbReference type="Gene3D" id="3.100.10.20">
    <property type="entry name" value="CRISPR-associated endonuclease Cas1, N-terminal domain"/>
    <property type="match status" value="1"/>
</dbReference>
<dbReference type="InterPro" id="IPR019858">
    <property type="entry name" value="CRISPR-assoc_Cas1_HMARI/TNEAP"/>
</dbReference>
<dbReference type="GO" id="GO:0003677">
    <property type="term" value="F:DNA binding"/>
    <property type="evidence" value="ECO:0007669"/>
    <property type="project" value="UniProtKB-KW"/>
</dbReference>
<comment type="caution">
    <text evidence="10">The sequence shown here is derived from an EMBL/GenBank/DDBJ whole genome shotgun (WGS) entry which is preliminary data.</text>
</comment>
<dbReference type="PATRIC" id="fig|1388761.3.peg.451"/>
<dbReference type="InterPro" id="IPR002729">
    <property type="entry name" value="CRISPR-assoc_Cas1"/>
</dbReference>
<comment type="similarity">
    <text evidence="9">Belongs to the CRISPR-associated endonuclease Cas1 family.</text>
</comment>